<sequence>MLLKKIFEKNPKIFGVFFKRQYCPAKRGK</sequence>
<reference evidence="1" key="1">
    <citation type="submission" date="2018-09" db="EMBL/GenBank/DDBJ databases">
        <title>Murine metabolic-syndrome-specific gut microbial biobank.</title>
        <authorList>
            <person name="Liu C."/>
        </authorList>
    </citation>
    <scope>NUCLEOTIDE SEQUENCE</scope>
    <source>
        <strain evidence="1">D42-62</strain>
    </source>
</reference>
<feature type="non-terminal residue" evidence="1">
    <location>
        <position position="29"/>
    </location>
</feature>
<name>A0A9X5GUT7_9FIRM</name>
<proteinExistence type="predicted"/>
<dbReference type="EMBL" id="QZDT01000106">
    <property type="protein sequence ID" value="NBJ95529.1"/>
    <property type="molecule type" value="Genomic_DNA"/>
</dbReference>
<comment type="caution">
    <text evidence="1">The sequence shown here is derived from an EMBL/GenBank/DDBJ whole genome shotgun (WGS) entry which is preliminary data.</text>
</comment>
<keyword evidence="2" id="KW-1185">Reference proteome</keyword>
<evidence type="ECO:0000313" key="1">
    <source>
        <dbReference type="EMBL" id="NBJ95529.1"/>
    </source>
</evidence>
<gene>
    <name evidence="1" type="ORF">D5281_24185</name>
</gene>
<dbReference type="Proteomes" id="UP001154420">
    <property type="component" value="Unassembled WGS sequence"/>
</dbReference>
<evidence type="ECO:0000313" key="2">
    <source>
        <dbReference type="Proteomes" id="UP001154420"/>
    </source>
</evidence>
<protein>
    <submittedName>
        <fullName evidence="1">RNA polymerase subunit sigma-70</fullName>
    </submittedName>
</protein>
<accession>A0A9X5GUT7</accession>
<dbReference type="AlphaFoldDB" id="A0A9X5GUT7"/>
<organism evidence="1 2">
    <name type="scientific">Parablautia muri</name>
    <dbReference type="NCBI Taxonomy" id="2320879"/>
    <lineage>
        <taxon>Bacteria</taxon>
        <taxon>Bacillati</taxon>
        <taxon>Bacillota</taxon>
        <taxon>Clostridia</taxon>
        <taxon>Lachnospirales</taxon>
        <taxon>Lachnospiraceae</taxon>
        <taxon>Parablautia</taxon>
    </lineage>
</organism>